<dbReference type="InterPro" id="IPR050795">
    <property type="entry name" value="Asn_Synthetase"/>
</dbReference>
<sequence>MCGIWAYISKNKKDYYEYFKKISNRGPDASVYMNYLEATIGFHRLAIIDKSLAGMQPFVDDNIILICNGEIYNYNELNDKYGFITANDCLTLLKLYKKLEFDEFINVISNEIIGEFAFVIMEYSNNTITKVISGRDTFGVRPLYYSNENNELIFSSELKGIPGDFRDAKEFPCGSIMVFDILNNINESFDITNDIYNTTTNYEYDLHKIKETLIEAVKIRLMADNPDEIGFYLSGGLDSSILCSIASKLVYPKQIRTFSIGFKGSTDLPYAKKVATFINSIHKEVIITEEDALKVIDDVIYSTCTYDITTIRASCCQYLLSKYIKEFTNIKIIINGDGSDEVLGGYIFNYYAPSHDAFHNSCLKYTKEIHMYDGRRLDRSLGRWGLEARVPFLDVNFVKTIWSLPALIRMPSYCNCEKFLLRQVFNDDKHLPNDCLFRKKEAFSDGISSKENSWFSVITDKMNELVKDDEIGDNPSKEAYYYKNKFVHYFGIDRISILPHYWQPDFITSNVYIDPSARVLKIY</sequence>
<dbReference type="Pfam" id="PF00733">
    <property type="entry name" value="Asn_synthase"/>
    <property type="match status" value="1"/>
</dbReference>
<dbReference type="Gene3D" id="3.60.20.10">
    <property type="entry name" value="Glutamine Phosphoribosylpyrophosphate, subunit 1, domain 1"/>
    <property type="match status" value="1"/>
</dbReference>
<evidence type="ECO:0000256" key="6">
    <source>
        <dbReference type="ARBA" id="ARBA00022840"/>
    </source>
</evidence>
<dbReference type="SUPFAM" id="SSF56235">
    <property type="entry name" value="N-terminal nucleophile aminohydrolases (Ntn hydrolases)"/>
    <property type="match status" value="1"/>
</dbReference>
<dbReference type="Pfam" id="PF13537">
    <property type="entry name" value="GATase_7"/>
    <property type="match status" value="1"/>
</dbReference>
<dbReference type="GO" id="GO:0005829">
    <property type="term" value="C:cytosol"/>
    <property type="evidence" value="ECO:0007669"/>
    <property type="project" value="TreeGrafter"/>
</dbReference>
<dbReference type="InterPro" id="IPR014729">
    <property type="entry name" value="Rossmann-like_a/b/a_fold"/>
</dbReference>
<protein>
    <recommendedName>
        <fullName evidence="2">asparagine synthase (glutamine-hydrolyzing)</fullName>
        <ecNumber evidence="2">6.3.5.4</ecNumber>
    </recommendedName>
    <alternativeName>
        <fullName evidence="8">Glutamine-dependent asparagine synthetase</fullName>
    </alternativeName>
</protein>
<organism evidence="11">
    <name type="scientific">viral metagenome</name>
    <dbReference type="NCBI Taxonomy" id="1070528"/>
    <lineage>
        <taxon>unclassified sequences</taxon>
        <taxon>metagenomes</taxon>
        <taxon>organismal metagenomes</taxon>
    </lineage>
</organism>
<keyword evidence="7" id="KW-0061">Asparagine biosynthesis</keyword>
<keyword evidence="3" id="KW-0436">Ligase</keyword>
<dbReference type="InterPro" id="IPR029055">
    <property type="entry name" value="Ntn_hydrolases_N"/>
</dbReference>
<keyword evidence="6" id="KW-0067">ATP-binding</keyword>
<evidence type="ECO:0000256" key="7">
    <source>
        <dbReference type="ARBA" id="ARBA00022888"/>
    </source>
</evidence>
<keyword evidence="5" id="KW-0547">Nucleotide-binding</keyword>
<evidence type="ECO:0000313" key="11">
    <source>
        <dbReference type="EMBL" id="QHT17665.1"/>
    </source>
</evidence>
<evidence type="ECO:0000259" key="10">
    <source>
        <dbReference type="PROSITE" id="PS51278"/>
    </source>
</evidence>
<evidence type="ECO:0000256" key="8">
    <source>
        <dbReference type="ARBA" id="ARBA00030234"/>
    </source>
</evidence>
<dbReference type="InterPro" id="IPR006426">
    <property type="entry name" value="Asn_synth_AEB"/>
</dbReference>
<dbReference type="PROSITE" id="PS51278">
    <property type="entry name" value="GATASE_TYPE_2"/>
    <property type="match status" value="1"/>
</dbReference>
<dbReference type="AlphaFoldDB" id="A0A6C0DQ22"/>
<dbReference type="GO" id="GO:0005524">
    <property type="term" value="F:ATP binding"/>
    <property type="evidence" value="ECO:0007669"/>
    <property type="project" value="UniProtKB-KW"/>
</dbReference>
<evidence type="ECO:0000256" key="2">
    <source>
        <dbReference type="ARBA" id="ARBA00012737"/>
    </source>
</evidence>
<comment type="catalytic activity">
    <reaction evidence="9">
        <text>L-aspartate + L-glutamine + ATP + H2O = L-asparagine + L-glutamate + AMP + diphosphate + H(+)</text>
        <dbReference type="Rhea" id="RHEA:12228"/>
        <dbReference type="ChEBI" id="CHEBI:15377"/>
        <dbReference type="ChEBI" id="CHEBI:15378"/>
        <dbReference type="ChEBI" id="CHEBI:29985"/>
        <dbReference type="ChEBI" id="CHEBI:29991"/>
        <dbReference type="ChEBI" id="CHEBI:30616"/>
        <dbReference type="ChEBI" id="CHEBI:33019"/>
        <dbReference type="ChEBI" id="CHEBI:58048"/>
        <dbReference type="ChEBI" id="CHEBI:58359"/>
        <dbReference type="ChEBI" id="CHEBI:456215"/>
        <dbReference type="EC" id="6.3.5.4"/>
    </reaction>
</comment>
<dbReference type="Gene3D" id="3.40.50.620">
    <property type="entry name" value="HUPs"/>
    <property type="match status" value="1"/>
</dbReference>
<reference evidence="11" key="1">
    <citation type="journal article" date="2020" name="Nature">
        <title>Giant virus diversity and host interactions through global metagenomics.</title>
        <authorList>
            <person name="Schulz F."/>
            <person name="Roux S."/>
            <person name="Paez-Espino D."/>
            <person name="Jungbluth S."/>
            <person name="Walsh D.A."/>
            <person name="Denef V.J."/>
            <person name="McMahon K.D."/>
            <person name="Konstantinidis K.T."/>
            <person name="Eloe-Fadrosh E.A."/>
            <person name="Kyrpides N.C."/>
            <person name="Woyke T."/>
        </authorList>
    </citation>
    <scope>NUCLEOTIDE SEQUENCE</scope>
    <source>
        <strain evidence="11">GVMAG-M-3300023174-30</strain>
    </source>
</reference>
<dbReference type="EC" id="6.3.5.4" evidence="2"/>
<dbReference type="GO" id="GO:0006529">
    <property type="term" value="P:asparagine biosynthetic process"/>
    <property type="evidence" value="ECO:0007669"/>
    <property type="project" value="UniProtKB-KW"/>
</dbReference>
<evidence type="ECO:0000256" key="5">
    <source>
        <dbReference type="ARBA" id="ARBA00022741"/>
    </source>
</evidence>
<evidence type="ECO:0000256" key="9">
    <source>
        <dbReference type="ARBA" id="ARBA00048741"/>
    </source>
</evidence>
<dbReference type="InterPro" id="IPR001962">
    <property type="entry name" value="Asn_synthase"/>
</dbReference>
<dbReference type="InterPro" id="IPR017932">
    <property type="entry name" value="GATase_2_dom"/>
</dbReference>
<name>A0A6C0DQ22_9ZZZZ</name>
<evidence type="ECO:0000256" key="4">
    <source>
        <dbReference type="ARBA" id="ARBA00022605"/>
    </source>
</evidence>
<dbReference type="PANTHER" id="PTHR11772">
    <property type="entry name" value="ASPARAGINE SYNTHETASE"/>
    <property type="match status" value="1"/>
</dbReference>
<evidence type="ECO:0000256" key="3">
    <source>
        <dbReference type="ARBA" id="ARBA00022598"/>
    </source>
</evidence>
<keyword evidence="4" id="KW-0028">Amino-acid biosynthesis</keyword>
<dbReference type="EMBL" id="MN739643">
    <property type="protein sequence ID" value="QHT17665.1"/>
    <property type="molecule type" value="Genomic_DNA"/>
</dbReference>
<evidence type="ECO:0000256" key="1">
    <source>
        <dbReference type="ARBA" id="ARBA00005187"/>
    </source>
</evidence>
<dbReference type="GO" id="GO:0004066">
    <property type="term" value="F:asparagine synthase (glutamine-hydrolyzing) activity"/>
    <property type="evidence" value="ECO:0007669"/>
    <property type="project" value="UniProtKB-EC"/>
</dbReference>
<feature type="domain" description="Glutamine amidotransferase type-2" evidence="10">
    <location>
        <begin position="2"/>
        <end position="182"/>
    </location>
</feature>
<dbReference type="PIRSF" id="PIRSF001589">
    <property type="entry name" value="Asn_synthetase_glu-h"/>
    <property type="match status" value="1"/>
</dbReference>
<dbReference type="PANTHER" id="PTHR11772:SF23">
    <property type="entry name" value="ASPARAGINE SYNTHETASE [GLUTAMINE-HYDROLYZING]"/>
    <property type="match status" value="1"/>
</dbReference>
<comment type="pathway">
    <text evidence="1">Amino-acid biosynthesis; L-asparagine biosynthesis; L-asparagine from L-aspartate (L-Gln route): step 1/1.</text>
</comment>
<dbReference type="SUPFAM" id="SSF52402">
    <property type="entry name" value="Adenine nucleotide alpha hydrolases-like"/>
    <property type="match status" value="1"/>
</dbReference>
<proteinExistence type="predicted"/>
<dbReference type="CDD" id="cd01991">
    <property type="entry name" value="Asn_synthase_B_C"/>
    <property type="match status" value="1"/>
</dbReference>
<accession>A0A6C0DQ22</accession>